<sequence length="197" mass="22937">MHAFIPTHSSNRNCLQLKLKTPEQFLVQSILNKKKGAFNQLYQMYAENLLGVLMKILNQQETAEDLLQEVFLKIQRYLPLYDDKKARLFTWILNIARNTAFDYLRLKSSRQSKSTVEMEDHHAELESFSQSVNTDVIGLKKMVLGLNEKHRTILELCYYQGYTHKEIAEELNMPLGSVKTSIRQAVLILRGFFLLPN</sequence>
<evidence type="ECO:0000313" key="10">
    <source>
        <dbReference type="Proteomes" id="UP000594759"/>
    </source>
</evidence>
<dbReference type="InterPro" id="IPR039425">
    <property type="entry name" value="RNA_pol_sigma-70-like"/>
</dbReference>
<dbReference type="InterPro" id="IPR013324">
    <property type="entry name" value="RNA_pol_sigma_r3/r4-like"/>
</dbReference>
<gene>
    <name evidence="9" type="ORF">IZT61_17895</name>
</gene>
<dbReference type="PANTHER" id="PTHR43133:SF62">
    <property type="entry name" value="RNA POLYMERASE SIGMA FACTOR SIGZ"/>
    <property type="match status" value="1"/>
</dbReference>
<evidence type="ECO:0000256" key="5">
    <source>
        <dbReference type="ARBA" id="ARBA00023163"/>
    </source>
</evidence>
<feature type="domain" description="RNA polymerase sigma-70 region 2" evidence="7">
    <location>
        <begin position="41"/>
        <end position="107"/>
    </location>
</feature>
<dbReference type="Pfam" id="PF04545">
    <property type="entry name" value="Sigma70_r4"/>
    <property type="match status" value="1"/>
</dbReference>
<dbReference type="GO" id="GO:0016987">
    <property type="term" value="F:sigma factor activity"/>
    <property type="evidence" value="ECO:0007669"/>
    <property type="project" value="UniProtKB-KW"/>
</dbReference>
<evidence type="ECO:0000256" key="6">
    <source>
        <dbReference type="RuleBase" id="RU000716"/>
    </source>
</evidence>
<dbReference type="InterPro" id="IPR014284">
    <property type="entry name" value="RNA_pol_sigma-70_dom"/>
</dbReference>
<keyword evidence="3 6" id="KW-0731">Sigma factor</keyword>
<keyword evidence="4 6" id="KW-0238">DNA-binding</keyword>
<dbReference type="InterPro" id="IPR007630">
    <property type="entry name" value="RNA_pol_sigma70_r4"/>
</dbReference>
<accession>A0A7U3SQA6</accession>
<dbReference type="PROSITE" id="PS01063">
    <property type="entry name" value="SIGMA70_ECF"/>
    <property type="match status" value="1"/>
</dbReference>
<dbReference type="InterPro" id="IPR013325">
    <property type="entry name" value="RNA_pol_sigma_r2"/>
</dbReference>
<feature type="domain" description="RNA polymerase sigma-70 region 4" evidence="8">
    <location>
        <begin position="145"/>
        <end position="190"/>
    </location>
</feature>
<dbReference type="Gene3D" id="1.10.1740.10">
    <property type="match status" value="1"/>
</dbReference>
<dbReference type="InterPro" id="IPR000838">
    <property type="entry name" value="RNA_pol_sigma70_ECF_CS"/>
</dbReference>
<comment type="similarity">
    <text evidence="1 6">Belongs to the sigma-70 factor family. ECF subfamily.</text>
</comment>
<dbReference type="Proteomes" id="UP000594759">
    <property type="component" value="Chromosome"/>
</dbReference>
<dbReference type="AlphaFoldDB" id="A0A7U3SQA6"/>
<evidence type="ECO:0000313" key="9">
    <source>
        <dbReference type="EMBL" id="QPH38916.1"/>
    </source>
</evidence>
<dbReference type="SUPFAM" id="SSF88659">
    <property type="entry name" value="Sigma3 and sigma4 domains of RNA polymerase sigma factors"/>
    <property type="match status" value="1"/>
</dbReference>
<dbReference type="GO" id="GO:0006352">
    <property type="term" value="P:DNA-templated transcription initiation"/>
    <property type="evidence" value="ECO:0007669"/>
    <property type="project" value="InterPro"/>
</dbReference>
<evidence type="ECO:0000256" key="3">
    <source>
        <dbReference type="ARBA" id="ARBA00023082"/>
    </source>
</evidence>
<reference evidence="9 10" key="1">
    <citation type="submission" date="2020-11" db="EMBL/GenBank/DDBJ databases">
        <title>Pedobacter endophytica, an endophytic bacteria isolated form Carex pumila.</title>
        <authorList>
            <person name="Peng Y."/>
            <person name="Jiang L."/>
            <person name="Lee J."/>
        </authorList>
    </citation>
    <scope>NUCLEOTIDE SEQUENCE [LARGE SCALE GENOMIC DNA]</scope>
    <source>
        <strain evidence="9 10">JBR3-12</strain>
    </source>
</reference>
<dbReference type="EMBL" id="CP064939">
    <property type="protein sequence ID" value="QPH38916.1"/>
    <property type="molecule type" value="Genomic_DNA"/>
</dbReference>
<dbReference type="Gene3D" id="1.10.10.10">
    <property type="entry name" value="Winged helix-like DNA-binding domain superfamily/Winged helix DNA-binding domain"/>
    <property type="match status" value="1"/>
</dbReference>
<dbReference type="PANTHER" id="PTHR43133">
    <property type="entry name" value="RNA POLYMERASE ECF-TYPE SIGMA FACTO"/>
    <property type="match status" value="1"/>
</dbReference>
<dbReference type="InterPro" id="IPR007627">
    <property type="entry name" value="RNA_pol_sigma70_r2"/>
</dbReference>
<keyword evidence="2 6" id="KW-0805">Transcription regulation</keyword>
<organism evidence="9 10">
    <name type="scientific">Pedobacter endophyticus</name>
    <dbReference type="NCBI Taxonomy" id="2789740"/>
    <lineage>
        <taxon>Bacteria</taxon>
        <taxon>Pseudomonadati</taxon>
        <taxon>Bacteroidota</taxon>
        <taxon>Sphingobacteriia</taxon>
        <taxon>Sphingobacteriales</taxon>
        <taxon>Sphingobacteriaceae</taxon>
        <taxon>Pedobacter</taxon>
    </lineage>
</organism>
<protein>
    <recommendedName>
        <fullName evidence="6">RNA polymerase sigma factor</fullName>
    </recommendedName>
</protein>
<evidence type="ECO:0000259" key="8">
    <source>
        <dbReference type="Pfam" id="PF04545"/>
    </source>
</evidence>
<keyword evidence="10" id="KW-1185">Reference proteome</keyword>
<dbReference type="Pfam" id="PF04542">
    <property type="entry name" value="Sigma70_r2"/>
    <property type="match status" value="1"/>
</dbReference>
<dbReference type="SUPFAM" id="SSF88946">
    <property type="entry name" value="Sigma2 domain of RNA polymerase sigma factors"/>
    <property type="match status" value="1"/>
</dbReference>
<dbReference type="CDD" id="cd06171">
    <property type="entry name" value="Sigma70_r4"/>
    <property type="match status" value="1"/>
</dbReference>
<evidence type="ECO:0000256" key="1">
    <source>
        <dbReference type="ARBA" id="ARBA00010641"/>
    </source>
</evidence>
<dbReference type="InterPro" id="IPR036388">
    <property type="entry name" value="WH-like_DNA-bd_sf"/>
</dbReference>
<dbReference type="NCBIfam" id="TIGR02937">
    <property type="entry name" value="sigma70-ECF"/>
    <property type="match status" value="1"/>
</dbReference>
<dbReference type="KEGG" id="pex:IZT61_17895"/>
<dbReference type="RefSeq" id="WP_196098391.1">
    <property type="nucleotide sequence ID" value="NZ_CP064939.1"/>
</dbReference>
<proteinExistence type="inferred from homology"/>
<keyword evidence="5 6" id="KW-0804">Transcription</keyword>
<evidence type="ECO:0000259" key="7">
    <source>
        <dbReference type="Pfam" id="PF04542"/>
    </source>
</evidence>
<name>A0A7U3SQA6_9SPHI</name>
<evidence type="ECO:0000256" key="4">
    <source>
        <dbReference type="ARBA" id="ARBA00023125"/>
    </source>
</evidence>
<evidence type="ECO:0000256" key="2">
    <source>
        <dbReference type="ARBA" id="ARBA00023015"/>
    </source>
</evidence>
<dbReference type="GO" id="GO:0003677">
    <property type="term" value="F:DNA binding"/>
    <property type="evidence" value="ECO:0007669"/>
    <property type="project" value="UniProtKB-KW"/>
</dbReference>